<feature type="compositionally biased region" description="Basic and acidic residues" evidence="1">
    <location>
        <begin position="1"/>
        <end position="12"/>
    </location>
</feature>
<evidence type="ECO:0000313" key="5">
    <source>
        <dbReference type="Proteomes" id="UP000598426"/>
    </source>
</evidence>
<keyword evidence="2" id="KW-0472">Membrane</keyword>
<dbReference type="EMBL" id="JACXZS010000009">
    <property type="protein sequence ID" value="MBD3942845.1"/>
    <property type="molecule type" value="Genomic_DNA"/>
</dbReference>
<dbReference type="Pfam" id="PF10099">
    <property type="entry name" value="RskA_C"/>
    <property type="match status" value="1"/>
</dbReference>
<feature type="domain" description="Anti-sigma K factor RskA C-terminal" evidence="3">
    <location>
        <begin position="65"/>
        <end position="192"/>
    </location>
</feature>
<feature type="transmembrane region" description="Helical" evidence="2">
    <location>
        <begin position="60"/>
        <end position="81"/>
    </location>
</feature>
<keyword evidence="5" id="KW-1185">Reference proteome</keyword>
<evidence type="ECO:0000313" key="4">
    <source>
        <dbReference type="EMBL" id="MBD3942845.1"/>
    </source>
</evidence>
<organism evidence="4 5">
    <name type="scientific">Microbacterium helvum</name>
    <dbReference type="NCBI Taxonomy" id="2773713"/>
    <lineage>
        <taxon>Bacteria</taxon>
        <taxon>Bacillati</taxon>
        <taxon>Actinomycetota</taxon>
        <taxon>Actinomycetes</taxon>
        <taxon>Micrococcales</taxon>
        <taxon>Microbacteriaceae</taxon>
        <taxon>Microbacterium</taxon>
    </lineage>
</organism>
<comment type="caution">
    <text evidence="4">The sequence shown here is derived from an EMBL/GenBank/DDBJ whole genome shotgun (WGS) entry which is preliminary data.</text>
</comment>
<sequence>MMGDEARDRDAADQGVDSLIPPLPDLSASEAAAAAPVAGHGPTTDTVTVQAQSRRNWNRVIGGFAASLVVLTGVGFAVATINERVALTPQAAALAAVQGAADAASATVAVAVAGGGIATAHWSDEGADLVLVAQRVSATEPRETLAVWVLRDGDPVEAGTLDIDPAGAATLVLDDWRPAETVIITLERADDMADRPLGDTVAQIPTD</sequence>
<evidence type="ECO:0000256" key="2">
    <source>
        <dbReference type="SAM" id="Phobius"/>
    </source>
</evidence>
<feature type="region of interest" description="Disordered" evidence="1">
    <location>
        <begin position="1"/>
        <end position="20"/>
    </location>
</feature>
<accession>A0ABR8NQC1</accession>
<gene>
    <name evidence="4" type="ORF">IF188_14185</name>
</gene>
<reference evidence="4 5" key="1">
    <citation type="submission" date="2020-09" db="EMBL/GenBank/DDBJ databases">
        <title>Isolation and identification of active actinomycetes.</title>
        <authorList>
            <person name="Li X."/>
        </authorList>
    </citation>
    <scope>NUCLEOTIDE SEQUENCE [LARGE SCALE GENOMIC DNA]</scope>
    <source>
        <strain evidence="4 5">NEAU-LLC</strain>
    </source>
</reference>
<evidence type="ECO:0000256" key="1">
    <source>
        <dbReference type="SAM" id="MobiDB-lite"/>
    </source>
</evidence>
<protein>
    <submittedName>
        <fullName evidence="4">Anti-sigma factor</fullName>
    </submittedName>
</protein>
<keyword evidence="2" id="KW-1133">Transmembrane helix</keyword>
<evidence type="ECO:0000259" key="3">
    <source>
        <dbReference type="Pfam" id="PF10099"/>
    </source>
</evidence>
<name>A0ABR8NQC1_9MICO</name>
<dbReference type="InterPro" id="IPR018764">
    <property type="entry name" value="RskA_C"/>
</dbReference>
<dbReference type="Proteomes" id="UP000598426">
    <property type="component" value="Unassembled WGS sequence"/>
</dbReference>
<keyword evidence="2" id="KW-0812">Transmembrane</keyword>
<proteinExistence type="predicted"/>